<dbReference type="GO" id="GO:0005829">
    <property type="term" value="C:cytosol"/>
    <property type="evidence" value="ECO:0007669"/>
    <property type="project" value="TreeGrafter"/>
</dbReference>
<dbReference type="STRING" id="1457154.CAPSK01_004746"/>
<comment type="caution">
    <text evidence="5">The sequence shown here is derived from an EMBL/GenBank/DDBJ whole genome shotgun (WGS) entry which is preliminary data.</text>
</comment>
<dbReference type="RefSeq" id="WP_034931668.1">
    <property type="nucleotide sequence ID" value="NZ_JDSS02000053.1"/>
</dbReference>
<sequence>MIPVVCPGPLAVMIVDDEAPARRRLRDLLADLAPKLSNELVAEAENGLHALAAIASLKVDVALIDIQMPRMDGIVLAGRLSELARPPAVIFVTAFETYAVQAFELNVVDYLLKPVRAQRLLAALQKVRPHPLRMPVPLALLQQTARTHLSCHERGRLLLIPVAEVIYLKADLKYVTARTRDREYLLDESLTHLEQEFGEQFIRLHRSVLVARETIIGFEKSHSDDAETQWQAMLRDIPERLPISRRQWPLVKSCAHHLTP</sequence>
<dbReference type="GO" id="GO:0006355">
    <property type="term" value="P:regulation of DNA-templated transcription"/>
    <property type="evidence" value="ECO:0007669"/>
    <property type="project" value="TreeGrafter"/>
</dbReference>
<dbReference type="PANTHER" id="PTHR48111:SF3">
    <property type="entry name" value="TRANSCRIPTIONAL REGULATORY PROTEIN BTSR"/>
    <property type="match status" value="1"/>
</dbReference>
<keyword evidence="2" id="KW-0597">Phosphoprotein</keyword>
<dbReference type="InterPro" id="IPR039420">
    <property type="entry name" value="WalR-like"/>
</dbReference>
<proteinExistence type="predicted"/>
<dbReference type="InterPro" id="IPR011006">
    <property type="entry name" value="CheY-like_superfamily"/>
</dbReference>
<dbReference type="PROSITE" id="PS50110">
    <property type="entry name" value="RESPONSE_REGULATORY"/>
    <property type="match status" value="1"/>
</dbReference>
<dbReference type="GO" id="GO:0032993">
    <property type="term" value="C:protein-DNA complex"/>
    <property type="evidence" value="ECO:0007669"/>
    <property type="project" value="TreeGrafter"/>
</dbReference>
<dbReference type="SMART" id="SM00850">
    <property type="entry name" value="LytTR"/>
    <property type="match status" value="1"/>
</dbReference>
<dbReference type="Pfam" id="PF04397">
    <property type="entry name" value="LytTR"/>
    <property type="match status" value="1"/>
</dbReference>
<feature type="modified residue" description="4-aspartylphosphate" evidence="2">
    <location>
        <position position="65"/>
    </location>
</feature>
<evidence type="ECO:0000259" key="4">
    <source>
        <dbReference type="PROSITE" id="PS50930"/>
    </source>
</evidence>
<dbReference type="AlphaFoldDB" id="A0A084XTW3"/>
<evidence type="ECO:0000313" key="6">
    <source>
        <dbReference type="Proteomes" id="UP000019812"/>
    </source>
</evidence>
<keyword evidence="1" id="KW-0238">DNA-binding</keyword>
<organism evidence="5 6">
    <name type="scientific">Candidatus Accumulibacter vicinus</name>
    <dbReference type="NCBI Taxonomy" id="2954382"/>
    <lineage>
        <taxon>Bacteria</taxon>
        <taxon>Pseudomonadati</taxon>
        <taxon>Pseudomonadota</taxon>
        <taxon>Betaproteobacteria</taxon>
        <taxon>Candidatus Accumulibacter</taxon>
    </lineage>
</organism>
<evidence type="ECO:0000259" key="3">
    <source>
        <dbReference type="PROSITE" id="PS50110"/>
    </source>
</evidence>
<feature type="domain" description="HTH LytTR-type" evidence="4">
    <location>
        <begin position="149"/>
        <end position="257"/>
    </location>
</feature>
<dbReference type="GO" id="GO:0000156">
    <property type="term" value="F:phosphorelay response regulator activity"/>
    <property type="evidence" value="ECO:0007669"/>
    <property type="project" value="TreeGrafter"/>
</dbReference>
<dbReference type="GO" id="GO:0000976">
    <property type="term" value="F:transcription cis-regulatory region binding"/>
    <property type="evidence" value="ECO:0007669"/>
    <property type="project" value="TreeGrafter"/>
</dbReference>
<name>A0A084XTW3_9PROT</name>
<protein>
    <submittedName>
        <fullName evidence="5">Transcriptional regulatory protein YpdB</fullName>
    </submittedName>
</protein>
<evidence type="ECO:0000256" key="1">
    <source>
        <dbReference type="ARBA" id="ARBA00023125"/>
    </source>
</evidence>
<dbReference type="SUPFAM" id="SSF52172">
    <property type="entry name" value="CheY-like"/>
    <property type="match status" value="1"/>
</dbReference>
<accession>A0A084XTW3</accession>
<evidence type="ECO:0000256" key="2">
    <source>
        <dbReference type="PROSITE-ProRule" id="PRU00169"/>
    </source>
</evidence>
<reference evidence="5 6" key="1">
    <citation type="submission" date="2014-07" db="EMBL/GenBank/DDBJ databases">
        <title>Expanding our view of genomic diversity in Candidatus Accumulibacter clades.</title>
        <authorList>
            <person name="Skennerton C.T."/>
            <person name="Barr J.J."/>
            <person name="Slater F.R."/>
            <person name="Bond P.L."/>
            <person name="Tyson G.W."/>
        </authorList>
    </citation>
    <scope>NUCLEOTIDE SEQUENCE [LARGE SCALE GENOMIC DNA]</scope>
    <source>
        <strain evidence="6">SK-01</strain>
    </source>
</reference>
<dbReference type="Gene3D" id="3.40.50.2300">
    <property type="match status" value="1"/>
</dbReference>
<dbReference type="Proteomes" id="UP000019812">
    <property type="component" value="Unassembled WGS sequence"/>
</dbReference>
<dbReference type="InterPro" id="IPR001789">
    <property type="entry name" value="Sig_transdc_resp-reg_receiver"/>
</dbReference>
<evidence type="ECO:0000313" key="5">
    <source>
        <dbReference type="EMBL" id="KFB65907.1"/>
    </source>
</evidence>
<dbReference type="Pfam" id="PF00072">
    <property type="entry name" value="Response_reg"/>
    <property type="match status" value="1"/>
</dbReference>
<dbReference type="EMBL" id="JDSS02000053">
    <property type="protein sequence ID" value="KFB65907.1"/>
    <property type="molecule type" value="Genomic_DNA"/>
</dbReference>
<dbReference type="PANTHER" id="PTHR48111">
    <property type="entry name" value="REGULATOR OF RPOS"/>
    <property type="match status" value="1"/>
</dbReference>
<feature type="domain" description="Response regulatory" evidence="3">
    <location>
        <begin position="11"/>
        <end position="128"/>
    </location>
</feature>
<dbReference type="PROSITE" id="PS50930">
    <property type="entry name" value="HTH_LYTTR"/>
    <property type="match status" value="1"/>
</dbReference>
<dbReference type="SMART" id="SM00448">
    <property type="entry name" value="REC"/>
    <property type="match status" value="1"/>
</dbReference>
<dbReference type="Gene3D" id="2.40.50.1020">
    <property type="entry name" value="LytTr DNA-binding domain"/>
    <property type="match status" value="1"/>
</dbReference>
<gene>
    <name evidence="5" type="primary">ypdB</name>
    <name evidence="5" type="ORF">CAPSK01_004746</name>
</gene>
<dbReference type="InterPro" id="IPR007492">
    <property type="entry name" value="LytTR_DNA-bd_dom"/>
</dbReference>